<comment type="pathway">
    <text evidence="1">Metabolic intermediate metabolism; (S)-3-hydroxy-3-methylglutaryl-CoA degradation; acetoacetate from (S)-3-hydroxy-3-methylglutaryl-CoA: step 1/1.</text>
</comment>
<dbReference type="Gene3D" id="3.20.20.70">
    <property type="entry name" value="Aldolase class I"/>
    <property type="match status" value="1"/>
</dbReference>
<dbReference type="RefSeq" id="WP_090361587.1">
    <property type="nucleotide sequence ID" value="NZ_FNEM01000002.1"/>
</dbReference>
<gene>
    <name evidence="7" type="ORF">SAMN04488540_10268</name>
</gene>
<evidence type="ECO:0000256" key="2">
    <source>
        <dbReference type="ARBA" id="ARBA00009405"/>
    </source>
</evidence>
<evidence type="ECO:0000313" key="8">
    <source>
        <dbReference type="Proteomes" id="UP000199527"/>
    </source>
</evidence>
<dbReference type="EC" id="4.1.3.4" evidence="3"/>
<dbReference type="CDD" id="cd07938">
    <property type="entry name" value="DRE_TIM_HMGL"/>
    <property type="match status" value="1"/>
</dbReference>
<dbReference type="GO" id="GO:0046872">
    <property type="term" value="F:metal ion binding"/>
    <property type="evidence" value="ECO:0007669"/>
    <property type="project" value="UniProtKB-KW"/>
</dbReference>
<evidence type="ECO:0000256" key="5">
    <source>
        <dbReference type="ARBA" id="ARBA00023239"/>
    </source>
</evidence>
<dbReference type="GO" id="GO:0006552">
    <property type="term" value="P:L-leucine catabolic process"/>
    <property type="evidence" value="ECO:0007669"/>
    <property type="project" value="TreeGrafter"/>
</dbReference>
<dbReference type="InterPro" id="IPR000891">
    <property type="entry name" value="PYR_CT"/>
</dbReference>
<dbReference type="FunFam" id="3.20.20.70:FF:000201">
    <property type="entry name" value="Hydroxymethylglutaryl-CoA lyase"/>
    <property type="match status" value="1"/>
</dbReference>
<evidence type="ECO:0000256" key="1">
    <source>
        <dbReference type="ARBA" id="ARBA00005143"/>
    </source>
</evidence>
<evidence type="ECO:0000256" key="4">
    <source>
        <dbReference type="ARBA" id="ARBA00022723"/>
    </source>
</evidence>
<protein>
    <recommendedName>
        <fullName evidence="3">hydroxymethylglutaryl-CoA lyase</fullName>
        <ecNumber evidence="3">4.1.3.4</ecNumber>
    </recommendedName>
</protein>
<keyword evidence="4" id="KW-0479">Metal-binding</keyword>
<proteinExistence type="inferred from homology"/>
<dbReference type="PROSITE" id="PS50991">
    <property type="entry name" value="PYR_CT"/>
    <property type="match status" value="1"/>
</dbReference>
<dbReference type="AlphaFoldDB" id="A0A1G8LHY9"/>
<dbReference type="InterPro" id="IPR043594">
    <property type="entry name" value="HMGL"/>
</dbReference>
<accession>A0A1G8LHY9</accession>
<dbReference type="Proteomes" id="UP000199527">
    <property type="component" value="Unassembled WGS sequence"/>
</dbReference>
<dbReference type="GO" id="GO:0004419">
    <property type="term" value="F:hydroxymethylglutaryl-CoA lyase activity"/>
    <property type="evidence" value="ECO:0007669"/>
    <property type="project" value="UniProtKB-EC"/>
</dbReference>
<keyword evidence="8" id="KW-1185">Reference proteome</keyword>
<dbReference type="Pfam" id="PF00682">
    <property type="entry name" value="HMGL-like"/>
    <property type="match status" value="1"/>
</dbReference>
<evidence type="ECO:0000256" key="3">
    <source>
        <dbReference type="ARBA" id="ARBA00012910"/>
    </source>
</evidence>
<feature type="domain" description="Pyruvate carboxyltransferase" evidence="6">
    <location>
        <begin position="4"/>
        <end position="270"/>
    </location>
</feature>
<dbReference type="EMBL" id="FNEM01000002">
    <property type="protein sequence ID" value="SDI55245.1"/>
    <property type="molecule type" value="Genomic_DNA"/>
</dbReference>
<dbReference type="OrthoDB" id="9784013at2"/>
<organism evidence="7 8">
    <name type="scientific">Ferrimonas sediminum</name>
    <dbReference type="NCBI Taxonomy" id="718193"/>
    <lineage>
        <taxon>Bacteria</taxon>
        <taxon>Pseudomonadati</taxon>
        <taxon>Pseudomonadota</taxon>
        <taxon>Gammaproteobacteria</taxon>
        <taxon>Alteromonadales</taxon>
        <taxon>Ferrimonadaceae</taxon>
        <taxon>Ferrimonas</taxon>
    </lineage>
</organism>
<sequence>MSQATIVEVGPRDGLQNETSVTLAQRIALVDALSGTGLSQIEAGSFVSPKWVPQMADADQLFARIQRRPGVRYSALTPNLKGFDAAQQAGVDGVAVFGAASESFSQRNINCSVTESLLRFEPVFAAARAAGLPVRGYVSCVLGCPYEGDIDVAKVADVAESLYQMGCYEISLGDTIGVGTPAKAKAMVKAVAERVPPSALALHFHDTYGQALANVLACLDLGITTFDSAVAGLGGCPYAKGASGNLATEDLLYMLHGLGMDTGVNLGAVIAAGATICRQLNKVPSSKVAQAWLANHEEQPV</sequence>
<comment type="similarity">
    <text evidence="2">Belongs to the HMG-CoA lyase family.</text>
</comment>
<keyword evidence="5 7" id="KW-0456">Lyase</keyword>
<dbReference type="PANTHER" id="PTHR42738:SF7">
    <property type="entry name" value="HYDROXYMETHYLGLUTARYL-COA LYASE"/>
    <property type="match status" value="1"/>
</dbReference>
<dbReference type="NCBIfam" id="NF004283">
    <property type="entry name" value="PRK05692.1"/>
    <property type="match status" value="1"/>
</dbReference>
<evidence type="ECO:0000259" key="6">
    <source>
        <dbReference type="PROSITE" id="PS50991"/>
    </source>
</evidence>
<name>A0A1G8LHY9_9GAMM</name>
<dbReference type="GO" id="GO:0046951">
    <property type="term" value="P:ketone body biosynthetic process"/>
    <property type="evidence" value="ECO:0007669"/>
    <property type="project" value="TreeGrafter"/>
</dbReference>
<reference evidence="8" key="1">
    <citation type="submission" date="2016-10" db="EMBL/GenBank/DDBJ databases">
        <authorList>
            <person name="Varghese N."/>
            <person name="Submissions S."/>
        </authorList>
    </citation>
    <scope>NUCLEOTIDE SEQUENCE [LARGE SCALE GENOMIC DNA]</scope>
    <source>
        <strain evidence="8">DSM 23317</strain>
    </source>
</reference>
<dbReference type="InterPro" id="IPR013785">
    <property type="entry name" value="Aldolase_TIM"/>
</dbReference>
<evidence type="ECO:0000313" key="7">
    <source>
        <dbReference type="EMBL" id="SDI55245.1"/>
    </source>
</evidence>
<dbReference type="PANTHER" id="PTHR42738">
    <property type="entry name" value="HYDROXYMETHYLGLUTARYL-COA LYASE"/>
    <property type="match status" value="1"/>
</dbReference>
<dbReference type="SUPFAM" id="SSF51569">
    <property type="entry name" value="Aldolase"/>
    <property type="match status" value="1"/>
</dbReference>